<name>A0AAP0EKN4_9MAGN</name>
<organism evidence="19 20">
    <name type="scientific">Stephania yunnanensis</name>
    <dbReference type="NCBI Taxonomy" id="152371"/>
    <lineage>
        <taxon>Eukaryota</taxon>
        <taxon>Viridiplantae</taxon>
        <taxon>Streptophyta</taxon>
        <taxon>Embryophyta</taxon>
        <taxon>Tracheophyta</taxon>
        <taxon>Spermatophyta</taxon>
        <taxon>Magnoliopsida</taxon>
        <taxon>Ranunculales</taxon>
        <taxon>Menispermaceae</taxon>
        <taxon>Menispermoideae</taxon>
        <taxon>Cissampelideae</taxon>
        <taxon>Stephania</taxon>
    </lineage>
</organism>
<dbReference type="Pfam" id="PF23459">
    <property type="entry name" value="S1_RRP5"/>
    <property type="match status" value="4"/>
</dbReference>
<dbReference type="Pfam" id="PF00575">
    <property type="entry name" value="S1"/>
    <property type="match status" value="3"/>
</dbReference>
<keyword evidence="9" id="KW-0832">Ubl conjugation</keyword>
<feature type="domain" description="S1 motif" evidence="18">
    <location>
        <begin position="1154"/>
        <end position="1225"/>
    </location>
</feature>
<dbReference type="FunFam" id="2.40.50.140:FF:000148">
    <property type="entry name" value="protein RRP5 homolog isoform X1"/>
    <property type="match status" value="1"/>
</dbReference>
<feature type="domain" description="S1 motif" evidence="18">
    <location>
        <begin position="1055"/>
        <end position="1130"/>
    </location>
</feature>
<dbReference type="InterPro" id="IPR057302">
    <property type="entry name" value="Rrp5_S1"/>
</dbReference>
<keyword evidence="3" id="KW-1017">Isopeptide bond</keyword>
<evidence type="ECO:0000259" key="18">
    <source>
        <dbReference type="PROSITE" id="PS50126"/>
    </source>
</evidence>
<evidence type="ECO:0000256" key="10">
    <source>
        <dbReference type="ARBA" id="ARBA00022990"/>
    </source>
</evidence>
<feature type="domain" description="S1 motif" evidence="18">
    <location>
        <begin position="868"/>
        <end position="932"/>
    </location>
</feature>
<evidence type="ECO:0000256" key="6">
    <source>
        <dbReference type="ARBA" id="ARBA00022664"/>
    </source>
</evidence>
<evidence type="ECO:0000256" key="3">
    <source>
        <dbReference type="ARBA" id="ARBA00022499"/>
    </source>
</evidence>
<dbReference type="InterPro" id="IPR012340">
    <property type="entry name" value="NA-bd_OB-fold"/>
</dbReference>
<gene>
    <name evidence="19" type="ORF">Syun_028383</name>
</gene>
<keyword evidence="7" id="KW-0747">Spliceosome</keyword>
<evidence type="ECO:0000256" key="2">
    <source>
        <dbReference type="ARBA" id="ARBA00008644"/>
    </source>
</evidence>
<keyword evidence="12" id="KW-0539">Nucleus</keyword>
<dbReference type="PROSITE" id="PS50126">
    <property type="entry name" value="S1"/>
    <property type="match status" value="13"/>
</dbReference>
<feature type="compositionally biased region" description="Acidic residues" evidence="17">
    <location>
        <begin position="66"/>
        <end position="77"/>
    </location>
</feature>
<accession>A0AAP0EKN4</accession>
<dbReference type="InterPro" id="IPR003107">
    <property type="entry name" value="HAT"/>
</dbReference>
<dbReference type="CDD" id="cd05693">
    <property type="entry name" value="S1_Rrp5_repeat_hs1_sc1"/>
    <property type="match status" value="1"/>
</dbReference>
<feature type="domain" description="S1 motif" evidence="18">
    <location>
        <begin position="1368"/>
        <end position="1437"/>
    </location>
</feature>
<dbReference type="InterPro" id="IPR057300">
    <property type="entry name" value="OB_Rrp5"/>
</dbReference>
<dbReference type="SMART" id="SM00386">
    <property type="entry name" value="HAT"/>
    <property type="match status" value="5"/>
</dbReference>
<dbReference type="EMBL" id="JBBNAF010000012">
    <property type="protein sequence ID" value="KAK9093472.1"/>
    <property type="molecule type" value="Genomic_DNA"/>
</dbReference>
<comment type="subcellular location">
    <subcellularLocation>
        <location evidence="1">Nucleus</location>
        <location evidence="1">Nucleolus</location>
    </subcellularLocation>
</comment>
<feature type="domain" description="S1 motif" evidence="18">
    <location>
        <begin position="1460"/>
        <end position="1546"/>
    </location>
</feature>
<sequence>MAGPNKSMRNRKPRGVLKPKKTVIQKGKFKDVVQSEAASACLQIEDDVPDFPRGGGKLLSRKEEEEVRDEVDAEYEAEQSMSTKNKRKRKGGDFTVEEDLGSLFGKGITGKLPRFANRITLKNVSRGMKLWGVVTEVNKKDLVVSLPGGLRGLVRANEASDLLRDNEIKDLESTLLSKAFYVGQLVSCIVLEVDDVKNEGKGRRKIWLTLRLALLHENLTLDAVQEGMVLTSYVKSIEDHGYIVNFGLPSFTGFLPRRSKDGDENKMVAGQLLQGVVESIDKIRRVIHFSSDPAVASKCVMKDLKGVSFDLLLPGMLVNARVQATLENGVMLNFLTYFPGTVDIFHLHNSLPTKTWKDDYNQNKKVHARILFIDPSTRAVGLTLNPHLVHNKAPPSHVKMGEIYENSRILRVDRGFGLLLEIPSAPGPTPGYVTISDVADGETGKLDKKFKEGNHVRVRVFGFKHLEGLATGVLKASAFEGSFFTHSDVKPGMVVKAKVITVESFGAIVQFSSGVKALCPLSHMSELDIAKPRKKFKVGAELTFRVLGCKSKRITVTHKKTLVKSKLPILSSFVDATEGLITHGWIAKVEEHRCVLRFYNGVLGVVPRSELGLDPGYKAASMYHVGQVVKCRVLSAVPSSRKISLSLITSPRRVSVEDSVKLGSLVSGIYERSIAEGVVVNLNHYGCLKGIISDEHLADFTSQAAILKSSLKPGYEFKELLVLNAEGKNLVLSAKHSLIISNKQIPKDVEEVQPHSVVHGYICNIIEGGCFVRYLGQLTGFSPKHKASDDPRADIFECFHVGQSVRSNVLNVDSQTGRMSLSLKQSTCFSTDASLIQGYFLSEEKISELRMAGLESSGFKWVDEFTIGSLVEGVVHEIKESGLVLRFKDHDGVFGFISNYHVSGVTLELGSVVKSMVLDIDKTNCRVDLSLKEELIASMKNGPTGPNSEKRGTSRGNLEVYQTVNATVELVRENYVVLSVPEFNHVIGFASRVDYNTQKLPHKKFFDGQSVFATVVALPSPSTSGRLLLLLKSLSEVIETSSSKRGRRKSSYEVGSLVDGEIIDIRPHEMRLQFSSGFHGRVYITEATDDFGIDGPFNKFKIGQQLTAKIIGMAKPEKSRKHCEWELSIKPTMISGCTEKERDDMSSQCNYSIGASISGYVVKVDTEWIWLAVSRHVKAKLFYLDSSTEPNELQDLSKRFPVGKSVTGQILRVNQEKKLLRLILRPISAISKNICENNSIIVGDSGNAEIGNVSEHIQEGDVIGGRIAKILPGVGGLLVQIGPHLFGKVHFTELVDKWVDNPLSDFHVGQFVKCKVLEISQPATNMKHFDLSLRGLSENIQTDHISKVDGNQTSYGKRVEAIEDLQSNMTVQGYVKSVTPKGCFIMHSRKIDAKVLLSNLSDGFIEQPEKEFPIGKLVHGRVLSVEPLSRRVEVTFRSETSSSASARKSDSGDFSDLHVGDTVSGRIKRVESYGLFITIDPMNVVGLCHVSELSDDRIENIESKFKAGQRIVAKILKASALLPLKLFHSYESYNQRQLHRISLGMKASYMESTTGNHVLLDHEDAEIFEFNGDDENITQLNSLDYKKDGNERIVNEEHRVEARAESRASVLPLEVDLDDMEGSESDIFESRTQQDVKETDTITEKRDKQAKKKEKKERLLEIVAAERRLLEDDVPKCADDFEKLVRGSPNSSLVWIKYMAFMLSMANVMEARSIAERALRTINIREENEKLNVWKAYFNLENEYGDPQEEAIKKVFQRALQYSDPKKVHFALLTIYEGKEQHALADELLDQMVKKFKNSCKIWLRRIENLLKQKKDGIESVVKRATICLPRHKHIKFISKTAILMFKCDMPDRGRAMFEEVLREYPKRTDLWSIYLDQEVRLGDENMIRGLFERATSITLPSKKIKFLFKKFLEYEKSHGDEERVEHVKQKAMEYVETAWRGKQ</sequence>
<feature type="region of interest" description="Disordered" evidence="17">
    <location>
        <begin position="1"/>
        <end position="21"/>
    </location>
</feature>
<feature type="compositionally biased region" description="Basic residues" evidence="17">
    <location>
        <begin position="8"/>
        <end position="21"/>
    </location>
</feature>
<evidence type="ECO:0000256" key="16">
    <source>
        <dbReference type="ARBA" id="ARBA00080810"/>
    </source>
</evidence>
<feature type="region of interest" description="Disordered" evidence="17">
    <location>
        <begin position="1624"/>
        <end position="1649"/>
    </location>
</feature>
<comment type="subunit">
    <text evidence="14">Interacts with NF-kappa-B p50/NFKB1 and NF-kappa-B p65/RELA.</text>
</comment>
<keyword evidence="10" id="KW-0007">Acetylation</keyword>
<comment type="function">
    <text evidence="13">Essential for the generation of mature 18S rRNA, specifically necessary for cleavages at sites A0, 1 and 2 of the 47S precursor. Directly interacts with U3 snoRNA.</text>
</comment>
<dbReference type="PANTHER" id="PTHR23270">
    <property type="entry name" value="PROGRAMMED CELL DEATH PROTEIN 11 PRE-RRNA PROCESSING PROTEIN RRP5"/>
    <property type="match status" value="1"/>
</dbReference>
<evidence type="ECO:0000256" key="17">
    <source>
        <dbReference type="SAM" id="MobiDB-lite"/>
    </source>
</evidence>
<reference evidence="19 20" key="1">
    <citation type="submission" date="2024-01" db="EMBL/GenBank/DDBJ databases">
        <title>Genome assemblies of Stephania.</title>
        <authorList>
            <person name="Yang L."/>
        </authorList>
    </citation>
    <scope>NUCLEOTIDE SEQUENCE [LARGE SCALE GENOMIC DNA]</scope>
    <source>
        <strain evidence="19">YNDBR</strain>
        <tissue evidence="19">Leaf</tissue>
    </source>
</reference>
<dbReference type="InterPro" id="IPR045209">
    <property type="entry name" value="Rrp5"/>
</dbReference>
<feature type="domain" description="S1 motif" evidence="18">
    <location>
        <begin position="1260"/>
        <end position="1334"/>
    </location>
</feature>
<feature type="compositionally biased region" description="Basic and acidic residues" evidence="17">
    <location>
        <begin position="1628"/>
        <end position="1647"/>
    </location>
</feature>
<evidence type="ECO:0000256" key="1">
    <source>
        <dbReference type="ARBA" id="ARBA00004604"/>
    </source>
</evidence>
<dbReference type="InterPro" id="IPR055433">
    <property type="entry name" value="HAT_Syf1-like_N"/>
</dbReference>
<dbReference type="FunFam" id="2.40.50.140:FF:000179">
    <property type="entry name" value="rRNA biogenesis protein RRP5"/>
    <property type="match status" value="1"/>
</dbReference>
<feature type="domain" description="S1 motif" evidence="18">
    <location>
        <begin position="401"/>
        <end position="475"/>
    </location>
</feature>
<keyword evidence="4" id="KW-0698">rRNA processing</keyword>
<evidence type="ECO:0000256" key="4">
    <source>
        <dbReference type="ARBA" id="ARBA00022552"/>
    </source>
</evidence>
<dbReference type="CDD" id="cd05694">
    <property type="entry name" value="S1_Rrp5_repeat_hs2_sc2"/>
    <property type="match status" value="1"/>
</dbReference>
<dbReference type="GO" id="GO:0006397">
    <property type="term" value="P:mRNA processing"/>
    <property type="evidence" value="ECO:0007669"/>
    <property type="project" value="UniProtKB-KW"/>
</dbReference>
<protein>
    <recommendedName>
        <fullName evidence="15">Protein RRP5 homolog</fullName>
    </recommendedName>
    <alternativeName>
        <fullName evidence="16">Programmed cell death protein 11</fullName>
    </alternativeName>
</protein>
<dbReference type="InterPro" id="IPR003029">
    <property type="entry name" value="S1_domain"/>
</dbReference>
<comment type="similarity">
    <text evidence="2">Belongs to the crooked-neck family.</text>
</comment>
<keyword evidence="20" id="KW-1185">Reference proteome</keyword>
<evidence type="ECO:0000313" key="19">
    <source>
        <dbReference type="EMBL" id="KAK9093472.1"/>
    </source>
</evidence>
<dbReference type="GO" id="GO:0032040">
    <property type="term" value="C:small-subunit processome"/>
    <property type="evidence" value="ECO:0007669"/>
    <property type="project" value="TreeGrafter"/>
</dbReference>
<dbReference type="GO" id="GO:0003723">
    <property type="term" value="F:RNA binding"/>
    <property type="evidence" value="ECO:0007669"/>
    <property type="project" value="TreeGrafter"/>
</dbReference>
<evidence type="ECO:0000256" key="8">
    <source>
        <dbReference type="ARBA" id="ARBA00022737"/>
    </source>
</evidence>
<feature type="domain" description="S1 motif" evidence="18">
    <location>
        <begin position="315"/>
        <end position="385"/>
    </location>
</feature>
<dbReference type="FunFam" id="1.25.40.10:FF:000065">
    <property type="entry name" value="Programmed cell death 11"/>
    <property type="match status" value="1"/>
</dbReference>
<dbReference type="InterPro" id="IPR057301">
    <property type="entry name" value="Rrp5_OB_4th"/>
</dbReference>
<dbReference type="CDD" id="cd05703">
    <property type="entry name" value="S1_Rrp5_repeat_hs12_sc9"/>
    <property type="match status" value="1"/>
</dbReference>
<evidence type="ECO:0000256" key="13">
    <source>
        <dbReference type="ARBA" id="ARBA00059726"/>
    </source>
</evidence>
<dbReference type="InterPro" id="IPR048059">
    <property type="entry name" value="Rrp5_S1_rpt_hs1_sc1"/>
</dbReference>
<evidence type="ECO:0000256" key="7">
    <source>
        <dbReference type="ARBA" id="ARBA00022728"/>
    </source>
</evidence>
<feature type="domain" description="S1 motif" evidence="18">
    <location>
        <begin position="227"/>
        <end position="292"/>
    </location>
</feature>
<feature type="domain" description="S1 motif" evidence="18">
    <location>
        <begin position="492"/>
        <end position="559"/>
    </location>
</feature>
<evidence type="ECO:0000256" key="11">
    <source>
        <dbReference type="ARBA" id="ARBA00023187"/>
    </source>
</evidence>
<evidence type="ECO:0000256" key="15">
    <source>
        <dbReference type="ARBA" id="ARBA00067510"/>
    </source>
</evidence>
<comment type="caution">
    <text evidence="19">The sequence shown here is derived from an EMBL/GenBank/DDBJ whole genome shotgun (WGS) entry which is preliminary data.</text>
</comment>
<proteinExistence type="inferred from homology"/>
<dbReference type="InterPro" id="IPR008847">
    <property type="entry name" value="Suf"/>
</dbReference>
<dbReference type="SUPFAM" id="SSF48452">
    <property type="entry name" value="TPR-like"/>
    <property type="match status" value="1"/>
</dbReference>
<feature type="domain" description="S1 motif" evidence="18">
    <location>
        <begin position="755"/>
        <end position="824"/>
    </location>
</feature>
<dbReference type="FunFam" id="2.40.50.140:FF:000103">
    <property type="entry name" value="protein RRP5 homolog"/>
    <property type="match status" value="3"/>
</dbReference>
<dbReference type="SUPFAM" id="SSF50249">
    <property type="entry name" value="Nucleic acid-binding proteins"/>
    <property type="match status" value="12"/>
</dbReference>
<keyword evidence="6" id="KW-0507">mRNA processing</keyword>
<keyword evidence="5" id="KW-0597">Phosphoprotein</keyword>
<dbReference type="FunFam" id="2.40.50.140:FF:000155">
    <property type="entry name" value="rRNA biogenesis protein RRP5"/>
    <property type="match status" value="1"/>
</dbReference>
<dbReference type="SMART" id="SM00316">
    <property type="entry name" value="S1"/>
    <property type="match status" value="14"/>
</dbReference>
<dbReference type="Pfam" id="PF24685">
    <property type="entry name" value="OB_RRP5_4th"/>
    <property type="match status" value="1"/>
</dbReference>
<dbReference type="Gene3D" id="2.40.50.140">
    <property type="entry name" value="Nucleic acid-binding proteins"/>
    <property type="match status" value="10"/>
</dbReference>
<evidence type="ECO:0000313" key="20">
    <source>
        <dbReference type="Proteomes" id="UP001420932"/>
    </source>
</evidence>
<dbReference type="PANTHER" id="PTHR23270:SF10">
    <property type="entry name" value="PROTEIN RRP5 HOMOLOG"/>
    <property type="match status" value="1"/>
</dbReference>
<dbReference type="GO" id="GO:0008380">
    <property type="term" value="P:RNA splicing"/>
    <property type="evidence" value="ECO:0007669"/>
    <property type="project" value="UniProtKB-KW"/>
</dbReference>
<dbReference type="Pfam" id="PF24682">
    <property type="entry name" value="OB_RRP5"/>
    <property type="match status" value="1"/>
</dbReference>
<keyword evidence="8" id="KW-0677">Repeat</keyword>
<evidence type="ECO:0000256" key="5">
    <source>
        <dbReference type="ARBA" id="ARBA00022553"/>
    </source>
</evidence>
<feature type="region of interest" description="Disordered" evidence="17">
    <location>
        <begin position="46"/>
        <end position="92"/>
    </location>
</feature>
<dbReference type="Gene3D" id="1.25.40.10">
    <property type="entry name" value="Tetratricopeptide repeat domain"/>
    <property type="match status" value="2"/>
</dbReference>
<dbReference type="GO" id="GO:0006364">
    <property type="term" value="P:rRNA processing"/>
    <property type="evidence" value="ECO:0007669"/>
    <property type="project" value="UniProtKB-KW"/>
</dbReference>
<dbReference type="Pfam" id="PF23233">
    <property type="entry name" value="HAT_Syf1_CNRKL1_N"/>
    <property type="match status" value="1"/>
</dbReference>
<evidence type="ECO:0000256" key="9">
    <source>
        <dbReference type="ARBA" id="ARBA00022843"/>
    </source>
</evidence>
<dbReference type="InterPro" id="IPR011990">
    <property type="entry name" value="TPR-like_helical_dom_sf"/>
</dbReference>
<dbReference type="CDD" id="cd05695">
    <property type="entry name" value="S1_Rrp5_repeat_hs3"/>
    <property type="match status" value="1"/>
</dbReference>
<dbReference type="Proteomes" id="UP001420932">
    <property type="component" value="Unassembled WGS sequence"/>
</dbReference>
<feature type="domain" description="S1 motif" evidence="18">
    <location>
        <begin position="127"/>
        <end position="211"/>
    </location>
</feature>
<evidence type="ECO:0000256" key="14">
    <source>
        <dbReference type="ARBA" id="ARBA00062488"/>
    </source>
</evidence>
<dbReference type="Pfam" id="PF05843">
    <property type="entry name" value="Suf"/>
    <property type="match status" value="1"/>
</dbReference>
<keyword evidence="11" id="KW-0508">mRNA splicing</keyword>
<evidence type="ECO:0000256" key="12">
    <source>
        <dbReference type="ARBA" id="ARBA00023242"/>
    </source>
</evidence>
<dbReference type="GO" id="GO:0005681">
    <property type="term" value="C:spliceosomal complex"/>
    <property type="evidence" value="ECO:0007669"/>
    <property type="project" value="UniProtKB-KW"/>
</dbReference>
<feature type="domain" description="S1 motif" evidence="18">
    <location>
        <begin position="579"/>
        <end position="648"/>
    </location>
</feature>